<name>A0ACA9MG66_9GLOM</name>
<evidence type="ECO:0000313" key="1">
    <source>
        <dbReference type="EMBL" id="CAG8584447.1"/>
    </source>
</evidence>
<accession>A0ACA9MG66</accession>
<feature type="non-terminal residue" evidence="1">
    <location>
        <position position="214"/>
    </location>
</feature>
<protein>
    <submittedName>
        <fullName evidence="1">18864_t:CDS:1</fullName>
    </submittedName>
</protein>
<comment type="caution">
    <text evidence="1">The sequence shown here is derived from an EMBL/GenBank/DDBJ whole genome shotgun (WGS) entry which is preliminary data.</text>
</comment>
<organism evidence="1 2">
    <name type="scientific">Racocetra persica</name>
    <dbReference type="NCBI Taxonomy" id="160502"/>
    <lineage>
        <taxon>Eukaryota</taxon>
        <taxon>Fungi</taxon>
        <taxon>Fungi incertae sedis</taxon>
        <taxon>Mucoromycota</taxon>
        <taxon>Glomeromycotina</taxon>
        <taxon>Glomeromycetes</taxon>
        <taxon>Diversisporales</taxon>
        <taxon>Gigasporaceae</taxon>
        <taxon>Racocetra</taxon>
    </lineage>
</organism>
<evidence type="ECO:0000313" key="2">
    <source>
        <dbReference type="Proteomes" id="UP000789920"/>
    </source>
</evidence>
<proteinExistence type="predicted"/>
<sequence length="214" mass="24514">MINNNLLNSNELDLNNTVYFESETTIPLDYPDIYNNSVLSEDDYHDISNYYNNSVCSDDNNYMATQSCNSVDKDGSDNNGTDDELHLELVVGISFSCWDSFKAWLNHFVLQEGFDYKIRTSEADDKGIIRRATYVCTKAGTYSPNVTVDPTKRRNAKSQRTKCSWKLCVIYPKTIARVKINSFCNIHNHPLISMVNEIATQYRKLTPDMLSDIE</sequence>
<dbReference type="EMBL" id="CAJVQC010007825">
    <property type="protein sequence ID" value="CAG8584447.1"/>
    <property type="molecule type" value="Genomic_DNA"/>
</dbReference>
<dbReference type="Proteomes" id="UP000789920">
    <property type="component" value="Unassembled WGS sequence"/>
</dbReference>
<reference evidence="1" key="1">
    <citation type="submission" date="2021-06" db="EMBL/GenBank/DDBJ databases">
        <authorList>
            <person name="Kallberg Y."/>
            <person name="Tangrot J."/>
            <person name="Rosling A."/>
        </authorList>
    </citation>
    <scope>NUCLEOTIDE SEQUENCE</scope>
    <source>
        <strain evidence="1">MA461A</strain>
    </source>
</reference>
<keyword evidence="2" id="KW-1185">Reference proteome</keyword>
<gene>
    <name evidence="1" type="ORF">RPERSI_LOCUS5284</name>
</gene>